<dbReference type="Proteomes" id="UP001207468">
    <property type="component" value="Unassembled WGS sequence"/>
</dbReference>
<feature type="non-terminal residue" evidence="1">
    <location>
        <position position="1"/>
    </location>
</feature>
<keyword evidence="2" id="KW-1185">Reference proteome</keyword>
<proteinExistence type="predicted"/>
<comment type="caution">
    <text evidence="1">The sequence shown here is derived from an EMBL/GenBank/DDBJ whole genome shotgun (WGS) entry which is preliminary data.</text>
</comment>
<evidence type="ECO:0000313" key="2">
    <source>
        <dbReference type="Proteomes" id="UP001207468"/>
    </source>
</evidence>
<dbReference type="EMBL" id="JAGFNK010000323">
    <property type="protein sequence ID" value="KAI9452909.1"/>
    <property type="molecule type" value="Genomic_DNA"/>
</dbReference>
<reference evidence="1" key="1">
    <citation type="submission" date="2021-03" db="EMBL/GenBank/DDBJ databases">
        <title>Evolutionary priming and transition to the ectomycorrhizal habit in an iconic lineage of mushroom-forming fungi: is preadaptation a requirement?</title>
        <authorList>
            <consortium name="DOE Joint Genome Institute"/>
            <person name="Looney B.P."/>
            <person name="Miyauchi S."/>
            <person name="Morin E."/>
            <person name="Drula E."/>
            <person name="Courty P.E."/>
            <person name="Chicoki N."/>
            <person name="Fauchery L."/>
            <person name="Kohler A."/>
            <person name="Kuo A."/>
            <person name="LaButti K."/>
            <person name="Pangilinan J."/>
            <person name="Lipzen A."/>
            <person name="Riley R."/>
            <person name="Andreopoulos W."/>
            <person name="He G."/>
            <person name="Johnson J."/>
            <person name="Barry K.W."/>
            <person name="Grigoriev I.V."/>
            <person name="Nagy L."/>
            <person name="Hibbett D."/>
            <person name="Henrissat B."/>
            <person name="Matheny P.B."/>
            <person name="Labbe J."/>
            <person name="Martin A.F."/>
        </authorList>
    </citation>
    <scope>NUCLEOTIDE SEQUENCE</scope>
    <source>
        <strain evidence="1">BPL698</strain>
    </source>
</reference>
<protein>
    <submittedName>
        <fullName evidence="1">Mannosyl oligosaccharide glucosidase-domain-containing protein</fullName>
    </submittedName>
</protein>
<name>A0ACC0TXV0_9AGAM</name>
<gene>
    <name evidence="1" type="ORF">F5148DRAFT_1234794</name>
</gene>
<organism evidence="1 2">
    <name type="scientific">Russula earlei</name>
    <dbReference type="NCBI Taxonomy" id="71964"/>
    <lineage>
        <taxon>Eukaryota</taxon>
        <taxon>Fungi</taxon>
        <taxon>Dikarya</taxon>
        <taxon>Basidiomycota</taxon>
        <taxon>Agaricomycotina</taxon>
        <taxon>Agaricomycetes</taxon>
        <taxon>Russulales</taxon>
        <taxon>Russulaceae</taxon>
        <taxon>Russula</taxon>
    </lineage>
</organism>
<evidence type="ECO:0000313" key="1">
    <source>
        <dbReference type="EMBL" id="KAI9452909.1"/>
    </source>
</evidence>
<sequence length="151" mass="17943">VHAFFDFVDILRGIQIPHLEPLHLPCERGPHNVQVLAGSMQQIKSNRYVEDRGLTVSFLQFIYEPLKRHYKWFRRTQRGKLKQYGRKARSRTEAFRWRGRSEKDVLTSGMDDYPRAPPHIGELHLDLLSWMAFFSRDAEVWFRTEVRTSNA</sequence>
<accession>A0ACC0TXV0</accession>